<accession>A0ABM9X8T5</accession>
<reference evidence="1 2" key="1">
    <citation type="submission" date="2007-11" db="EMBL/GenBank/DDBJ databases">
        <authorList>
            <person name="Wagner-Dobler I."/>
            <person name="Ferriera S."/>
            <person name="Johnson J."/>
            <person name="Kravitz S."/>
            <person name="Beeson K."/>
            <person name="Sutton G."/>
            <person name="Rogers Y.-H."/>
            <person name="Friedman R."/>
            <person name="Frazier M."/>
            <person name="Venter J.C."/>
        </authorList>
    </citation>
    <scope>NUCLEOTIDE SEQUENCE [LARGE SCALE GENOMIC DNA]</scope>
    <source>
        <strain evidence="1 2">HEL-45</strain>
    </source>
</reference>
<sequence>MSIKGNWLPRHSTYCHLHELPLVDLWKESNLTRRFDTSERFKEIAPVILSGELDGEAREATDFDEYLDRRLLDGSSTGWLDKHPLYAACVFCDLLGRALVRLEFSTSKVEQGSQWALYQMGYEVAHKGEPTIFEALNQLKYEIGEPWEGPKKKYGVLYDRLSYDLTGDDYAPFRATLRDHILETWPLGPTDELLGEPVLKRRKHSVITAAREVGMDPRRLRKLLAEAGIIGSEGDDRWDVFDAEVAAPFLNSLNRQVSALELQSELSLSRSQFELLRKDGYLPPSLSGVGHKPLWDVAQARAFINDLLQGAETVLIPREKWVDLAKASQRLKIRPGQILQMITEGRLTRIGKLHNENDYASILVHFEELKSLLKWPDAPGMTIEAFARSVGLKPPQAGRLIKNGHTPATMAQNPKTRAQQYYMQEKDIVAFKGKLVTLRELAILRGQSWQSLRAALREYDVAPFSPDGLDYGLLYEWVVLEANDIAHRPQSF</sequence>
<proteinExistence type="predicted"/>
<comment type="caution">
    <text evidence="1">The sequence shown here is derived from an EMBL/GenBank/DDBJ whole genome shotgun (WGS) entry which is preliminary data.</text>
</comment>
<name>A0ABM9X8T5_9RHOB</name>
<dbReference type="Proteomes" id="UP000003257">
    <property type="component" value="Unassembled WGS sequence"/>
</dbReference>
<protein>
    <submittedName>
        <fullName evidence="1">Uncharacterized protein</fullName>
    </submittedName>
</protein>
<gene>
    <name evidence="1" type="ORF">OIHEL45_03205</name>
</gene>
<dbReference type="EMBL" id="ABID01000001">
    <property type="protein sequence ID" value="EDQ05785.1"/>
    <property type="molecule type" value="Genomic_DNA"/>
</dbReference>
<organism evidence="1 2">
    <name type="scientific">Sulfitobacter indolifex HEL-45</name>
    <dbReference type="NCBI Taxonomy" id="391624"/>
    <lineage>
        <taxon>Bacteria</taxon>
        <taxon>Pseudomonadati</taxon>
        <taxon>Pseudomonadota</taxon>
        <taxon>Alphaproteobacteria</taxon>
        <taxon>Rhodobacterales</taxon>
        <taxon>Roseobacteraceae</taxon>
        <taxon>Sulfitobacter</taxon>
    </lineage>
</organism>
<evidence type="ECO:0000313" key="2">
    <source>
        <dbReference type="Proteomes" id="UP000003257"/>
    </source>
</evidence>
<evidence type="ECO:0000313" key="1">
    <source>
        <dbReference type="EMBL" id="EDQ05785.1"/>
    </source>
</evidence>
<keyword evidence="2" id="KW-1185">Reference proteome</keyword>